<feature type="region of interest" description="Disordered" evidence="1">
    <location>
        <begin position="210"/>
        <end position="240"/>
    </location>
</feature>
<evidence type="ECO:0000256" key="1">
    <source>
        <dbReference type="SAM" id="MobiDB-lite"/>
    </source>
</evidence>
<dbReference type="EMBL" id="JAERRJ010000005">
    <property type="protein sequence ID" value="MBL1075668.1"/>
    <property type="molecule type" value="Genomic_DNA"/>
</dbReference>
<keyword evidence="5" id="KW-1185">Reference proteome</keyword>
<name>A0ABS1M938_9NOCA</name>
<evidence type="ECO:0000313" key="4">
    <source>
        <dbReference type="EMBL" id="MBL1075668.1"/>
    </source>
</evidence>
<dbReference type="Pfam" id="PF26056">
    <property type="entry name" value="DUF8017"/>
    <property type="match status" value="1"/>
</dbReference>
<comment type="caution">
    <text evidence="4">The sequence shown here is derived from an EMBL/GenBank/DDBJ whole genome shotgun (WGS) entry which is preliminary data.</text>
</comment>
<evidence type="ECO:0000256" key="2">
    <source>
        <dbReference type="SAM" id="Phobius"/>
    </source>
</evidence>
<keyword evidence="2" id="KW-0472">Membrane</keyword>
<proteinExistence type="predicted"/>
<feature type="transmembrane region" description="Helical" evidence="2">
    <location>
        <begin position="179"/>
        <end position="200"/>
    </location>
</feature>
<gene>
    <name evidence="4" type="ORF">JK358_14830</name>
</gene>
<feature type="compositionally biased region" description="Gly residues" evidence="1">
    <location>
        <begin position="13"/>
        <end position="24"/>
    </location>
</feature>
<dbReference type="Proteomes" id="UP000602198">
    <property type="component" value="Unassembled WGS sequence"/>
</dbReference>
<evidence type="ECO:0000313" key="5">
    <source>
        <dbReference type="Proteomes" id="UP000602198"/>
    </source>
</evidence>
<evidence type="ECO:0000259" key="3">
    <source>
        <dbReference type="Pfam" id="PF26056"/>
    </source>
</evidence>
<feature type="region of interest" description="Disordered" evidence="1">
    <location>
        <begin position="327"/>
        <end position="354"/>
    </location>
</feature>
<feature type="region of interest" description="Disordered" evidence="1">
    <location>
        <begin position="1"/>
        <end position="172"/>
    </location>
</feature>
<dbReference type="InterPro" id="IPR058330">
    <property type="entry name" value="DUF8017"/>
</dbReference>
<organism evidence="4 5">
    <name type="scientific">Nocardia acididurans</name>
    <dbReference type="NCBI Taxonomy" id="2802282"/>
    <lineage>
        <taxon>Bacteria</taxon>
        <taxon>Bacillati</taxon>
        <taxon>Actinomycetota</taxon>
        <taxon>Actinomycetes</taxon>
        <taxon>Mycobacteriales</taxon>
        <taxon>Nocardiaceae</taxon>
        <taxon>Nocardia</taxon>
    </lineage>
</organism>
<feature type="compositionally biased region" description="Low complexity" evidence="1">
    <location>
        <begin position="155"/>
        <end position="171"/>
    </location>
</feature>
<reference evidence="4 5" key="1">
    <citation type="submission" date="2021-01" db="EMBL/GenBank/DDBJ databases">
        <title>WGS of actinomycetes isolated from Thailand.</title>
        <authorList>
            <person name="Thawai C."/>
        </authorList>
    </citation>
    <scope>NUCLEOTIDE SEQUENCE [LARGE SCALE GENOMIC DNA]</scope>
    <source>
        <strain evidence="4 5">LPG 2</strain>
    </source>
</reference>
<feature type="domain" description="DUF8017" evidence="3">
    <location>
        <begin position="239"/>
        <end position="412"/>
    </location>
</feature>
<keyword evidence="2" id="KW-0812">Transmembrane</keyword>
<dbReference type="RefSeq" id="WP_201947948.1">
    <property type="nucleotide sequence ID" value="NZ_JAERRJ010000005.1"/>
</dbReference>
<accession>A0ABS1M938</accession>
<sequence>MTNSNDQWPNTPGAGGTPPGGTGGHPVPDPQWAQQTQLGATAGQWGQQPQGATGDQWAQQPPPQGGTDDQWAQQTQLGATAGQWQQPQGATGGQWPQQAQQGATGGQWPQQPQAGAPGEQWGAQQPYGATGGQWPTQAGGYAPQGFPQQPPQYPGQPYGQQPMPQWGQQPPRNTNRTGLIVAIVLVVVALVGGGIAAVALTRGSDDDTVATATTTTTKPGSSAPKTTTPSTKSTTAGASPGFKGVVVPSMNIAYDVPNGWSVAQASETSPQAGTTGSAIGFGKSYDGAYYCPGSAYRTLAFVVKSDVADPAAAATKVAKIAAESGYSDSSGRQVSSPTDITTTSGITGKMVEGSGPWKPMQDGCTANAYAVYTFAFKGPQDVTLVLTIEADRNASGELTPDQAKQIIQSVRKI</sequence>
<feature type="compositionally biased region" description="Polar residues" evidence="1">
    <location>
        <begin position="49"/>
        <end position="58"/>
    </location>
</feature>
<feature type="compositionally biased region" description="Low complexity" evidence="1">
    <location>
        <begin position="30"/>
        <end position="48"/>
    </location>
</feature>
<feature type="compositionally biased region" description="Low complexity" evidence="1">
    <location>
        <begin position="70"/>
        <end position="126"/>
    </location>
</feature>
<protein>
    <recommendedName>
        <fullName evidence="3">DUF8017 domain-containing protein</fullName>
    </recommendedName>
</protein>
<keyword evidence="2" id="KW-1133">Transmembrane helix</keyword>
<feature type="compositionally biased region" description="Polar residues" evidence="1">
    <location>
        <begin position="327"/>
        <end position="346"/>
    </location>
</feature>